<dbReference type="PROSITE" id="PS00138">
    <property type="entry name" value="SUBTILASE_SER"/>
    <property type="match status" value="1"/>
</dbReference>
<dbReference type="PROSITE" id="PS51892">
    <property type="entry name" value="SUBTILASE"/>
    <property type="match status" value="1"/>
</dbReference>
<comment type="caution">
    <text evidence="10">The sequence shown here is derived from an EMBL/GenBank/DDBJ whole genome shotgun (WGS) entry which is preliminary data.</text>
</comment>
<feature type="domain" description="SLH" evidence="9">
    <location>
        <begin position="782"/>
        <end position="842"/>
    </location>
</feature>
<keyword evidence="3 5" id="KW-0378">Hydrolase</keyword>
<dbReference type="Pfam" id="PF00395">
    <property type="entry name" value="SLH"/>
    <property type="match status" value="3"/>
</dbReference>
<feature type="active site" description="Charge relay system" evidence="5">
    <location>
        <position position="362"/>
    </location>
</feature>
<dbReference type="PANTHER" id="PTHR43399:SF4">
    <property type="entry name" value="CELL WALL-ASSOCIATED PROTEASE"/>
    <property type="match status" value="1"/>
</dbReference>
<evidence type="ECO:0000259" key="9">
    <source>
        <dbReference type="PROSITE" id="PS51272"/>
    </source>
</evidence>
<evidence type="ECO:0000256" key="7">
    <source>
        <dbReference type="SAM" id="MobiDB-lite"/>
    </source>
</evidence>
<feature type="active site" description="Charge relay system" evidence="5">
    <location>
        <position position="171"/>
    </location>
</feature>
<organism evidence="10 11">
    <name type="scientific">Paenibacillus artemisiicola</name>
    <dbReference type="NCBI Taxonomy" id="1172618"/>
    <lineage>
        <taxon>Bacteria</taxon>
        <taxon>Bacillati</taxon>
        <taxon>Bacillota</taxon>
        <taxon>Bacilli</taxon>
        <taxon>Bacillales</taxon>
        <taxon>Paenibacillaceae</taxon>
        <taxon>Paenibacillus</taxon>
    </lineage>
</organism>
<dbReference type="InterPro" id="IPR015500">
    <property type="entry name" value="Peptidase_S8_subtilisin-rel"/>
</dbReference>
<evidence type="ECO:0000313" key="11">
    <source>
        <dbReference type="Proteomes" id="UP000670947"/>
    </source>
</evidence>
<feature type="active site" description="Charge relay system" evidence="5">
    <location>
        <position position="204"/>
    </location>
</feature>
<keyword evidence="8" id="KW-0732">Signal</keyword>
<evidence type="ECO:0000256" key="1">
    <source>
        <dbReference type="ARBA" id="ARBA00011073"/>
    </source>
</evidence>
<feature type="chain" id="PRO_5046659891" evidence="8">
    <location>
        <begin position="23"/>
        <end position="963"/>
    </location>
</feature>
<feature type="domain" description="SLH" evidence="9">
    <location>
        <begin position="843"/>
        <end position="906"/>
    </location>
</feature>
<evidence type="ECO:0000256" key="8">
    <source>
        <dbReference type="SAM" id="SignalP"/>
    </source>
</evidence>
<keyword evidence="4 5" id="KW-0720">Serine protease</keyword>
<dbReference type="InterPro" id="IPR001119">
    <property type="entry name" value="SLH_dom"/>
</dbReference>
<comment type="similarity">
    <text evidence="1 5 6">Belongs to the peptidase S8 family.</text>
</comment>
<name>A0ABS3WIA6_9BACL</name>
<gene>
    <name evidence="10" type="ORF">I8J29_27845</name>
</gene>
<evidence type="ECO:0000256" key="3">
    <source>
        <dbReference type="ARBA" id="ARBA00022801"/>
    </source>
</evidence>
<protein>
    <submittedName>
        <fullName evidence="10">S8 family serine peptidase</fullName>
    </submittedName>
</protein>
<accession>A0ABS3WIA6</accession>
<dbReference type="InterPro" id="IPR023828">
    <property type="entry name" value="Peptidase_S8_Ser-AS"/>
</dbReference>
<feature type="signal peptide" evidence="8">
    <location>
        <begin position="1"/>
        <end position="22"/>
    </location>
</feature>
<feature type="domain" description="SLH" evidence="9">
    <location>
        <begin position="908"/>
        <end position="963"/>
    </location>
</feature>
<dbReference type="PROSITE" id="PS00136">
    <property type="entry name" value="SUBTILASE_ASP"/>
    <property type="match status" value="1"/>
</dbReference>
<sequence>MRLALRPALAALLLAGAPAAAASPASGAAPAAPPPAAATDGPGGSAVPVQAAGGGRDEPQPTAWLIKWRDPAQAKPLPGTRMLRRLALPGAAVDVVRPADAGADADAWLLGLRSRPEIAYAQPVGAVRMLAAEPAPNDPELPKQQYLAQIGARDAWTKVHDQTDLTIALIDTGVDLNHPDLKDNLVPGTNLVSPGKPPEDDNGHGTAVAGVIAGEGNNKAGITGILWHARIMPVKALDADGYGDEERLGEAITYAVDHGARILVLSVGLYRYSPYLKDVTAYAESKGALLVAASGNDGGTLGTKAKVKYPAAYPTVLAVAGATAAGAPETRSNAGPEIDVAAPWSVYTTAVGGGYKQEQGTSMAAPQAAAAAALVWALHPGYKPYQVRALLRQSAKDIGSPGFDNLSGYGLLRIDKAVAAALRPDAYEPNDDRQSAKLFPLGKQIAAELSGGKDADWFRVEAPYDGTVAIRVQSLPAAGESAPTLRVTHAGDASPGGTQDTKLGNQTVEWRVKKGRNDFAVRLFDGASKQRLAYLLTSSFEIAPDAYEVNDKPYQAYTLPPRSQRVEGNFHQTNDEDWYAIRFETGGTLKLSATADSARADLGLAYERQGGTLLEEDENGEGEGEASPPINVTPGTYYIRVRNAISAQASPVPAQYALNVQFATRHADPNEPNDKTYQATNVSPGSGYSGVIGKAGDADWYQLRIAGERLTTLRIGGIPAGIVMKAELFDKRQQPLYALKSSPGAASMSREKVLAAGLYYIKVTASAPFDKQYYGLRVTAETLVAGFRDIGGHWAESAVAALRQRGIVGGSGDYRFEPDRPVSRAEAVSMLTRAIAPAAGAARAPAFRDVGAGHWAYAAVANASRAGWIGGYPNGTFGPGRPISREEMAVALLRALNVRTARPGGPVFADVPADRWSSPAVAAAKRLGLMGGYAGGRFEPERSATRAEFAAVLLRALNAGNIG</sequence>
<evidence type="ECO:0000256" key="5">
    <source>
        <dbReference type="PROSITE-ProRule" id="PRU01240"/>
    </source>
</evidence>
<dbReference type="Gene3D" id="2.60.120.380">
    <property type="match status" value="3"/>
</dbReference>
<reference evidence="10 11" key="1">
    <citation type="submission" date="2021-03" db="EMBL/GenBank/DDBJ databases">
        <title>Paenibacillus artemisicola MWE-103 whole genome sequence.</title>
        <authorList>
            <person name="Ham Y.J."/>
        </authorList>
    </citation>
    <scope>NUCLEOTIDE SEQUENCE [LARGE SCALE GENOMIC DNA]</scope>
    <source>
        <strain evidence="10 11">MWE-103</strain>
    </source>
</reference>
<dbReference type="InterPro" id="IPR000209">
    <property type="entry name" value="Peptidase_S8/S53_dom"/>
</dbReference>
<dbReference type="Gene3D" id="3.40.50.200">
    <property type="entry name" value="Peptidase S8/S53 domain"/>
    <property type="match status" value="1"/>
</dbReference>
<dbReference type="Pfam" id="PF00082">
    <property type="entry name" value="Peptidase_S8"/>
    <property type="match status" value="1"/>
</dbReference>
<dbReference type="SUPFAM" id="SSF52743">
    <property type="entry name" value="Subtilisin-like"/>
    <property type="match status" value="1"/>
</dbReference>
<dbReference type="Proteomes" id="UP000670947">
    <property type="component" value="Unassembled WGS sequence"/>
</dbReference>
<dbReference type="InterPro" id="IPR036852">
    <property type="entry name" value="Peptidase_S8/S53_dom_sf"/>
</dbReference>
<dbReference type="PANTHER" id="PTHR43399">
    <property type="entry name" value="SUBTILISIN-RELATED"/>
    <property type="match status" value="1"/>
</dbReference>
<dbReference type="InterPro" id="IPR023827">
    <property type="entry name" value="Peptidase_S8_Asp-AS"/>
</dbReference>
<dbReference type="InterPro" id="IPR022398">
    <property type="entry name" value="Peptidase_S8_His-AS"/>
</dbReference>
<keyword evidence="2 5" id="KW-0645">Protease</keyword>
<evidence type="ECO:0000256" key="4">
    <source>
        <dbReference type="ARBA" id="ARBA00022825"/>
    </source>
</evidence>
<feature type="region of interest" description="Disordered" evidence="7">
    <location>
        <begin position="23"/>
        <end position="61"/>
    </location>
</feature>
<dbReference type="PRINTS" id="PR00723">
    <property type="entry name" value="SUBTILISIN"/>
</dbReference>
<dbReference type="PROSITE" id="PS00137">
    <property type="entry name" value="SUBTILASE_HIS"/>
    <property type="match status" value="1"/>
</dbReference>
<dbReference type="SUPFAM" id="SSF89260">
    <property type="entry name" value="Collagen-binding domain"/>
    <property type="match status" value="1"/>
</dbReference>
<dbReference type="PROSITE" id="PS51272">
    <property type="entry name" value="SLH"/>
    <property type="match status" value="3"/>
</dbReference>
<dbReference type="EMBL" id="JAGGDJ010000045">
    <property type="protein sequence ID" value="MBO7748012.1"/>
    <property type="molecule type" value="Genomic_DNA"/>
</dbReference>
<evidence type="ECO:0000313" key="10">
    <source>
        <dbReference type="EMBL" id="MBO7748012.1"/>
    </source>
</evidence>
<keyword evidence="11" id="KW-1185">Reference proteome</keyword>
<evidence type="ECO:0000256" key="6">
    <source>
        <dbReference type="RuleBase" id="RU003355"/>
    </source>
</evidence>
<evidence type="ECO:0000256" key="2">
    <source>
        <dbReference type="ARBA" id="ARBA00022670"/>
    </source>
</evidence>
<dbReference type="InterPro" id="IPR051048">
    <property type="entry name" value="Peptidase_S8/S53_subtilisin"/>
</dbReference>
<proteinExistence type="inferred from homology"/>